<reference evidence="2" key="1">
    <citation type="submission" date="2016-11" db="UniProtKB">
        <authorList>
            <consortium name="WormBaseParasite"/>
        </authorList>
    </citation>
    <scope>IDENTIFICATION</scope>
    <source>
        <strain evidence="2">KR3021</strain>
    </source>
</reference>
<organism evidence="1 2">
    <name type="scientific">Rhabditophanes sp. KR3021</name>
    <dbReference type="NCBI Taxonomy" id="114890"/>
    <lineage>
        <taxon>Eukaryota</taxon>
        <taxon>Metazoa</taxon>
        <taxon>Ecdysozoa</taxon>
        <taxon>Nematoda</taxon>
        <taxon>Chromadorea</taxon>
        <taxon>Rhabditida</taxon>
        <taxon>Tylenchina</taxon>
        <taxon>Panagrolaimomorpha</taxon>
        <taxon>Strongyloidoidea</taxon>
        <taxon>Alloionematidae</taxon>
        <taxon>Rhabditophanes</taxon>
    </lineage>
</organism>
<evidence type="ECO:0000313" key="2">
    <source>
        <dbReference type="WBParaSite" id="RSKR_0000883650.1"/>
    </source>
</evidence>
<protein>
    <submittedName>
        <fullName evidence="2">Uncharacterized protein</fullName>
    </submittedName>
</protein>
<sequence>MFLKFLTQFLAAKVIAPINWSNNLQYNINFIQSFITRARMDPPSPFLNTIYHFDIGVFMDMELLQGIVHFNDFRPFASWSSSSAETFATSESCCGVMIGKVDYTAGKSLLKWLPRN</sequence>
<accession>A0AC35UA13</accession>
<name>A0AC35UA13_9BILA</name>
<proteinExistence type="predicted"/>
<evidence type="ECO:0000313" key="1">
    <source>
        <dbReference type="Proteomes" id="UP000095286"/>
    </source>
</evidence>
<dbReference type="WBParaSite" id="RSKR_0000883650.1">
    <property type="protein sequence ID" value="RSKR_0000883650.1"/>
    <property type="gene ID" value="RSKR_0000883650"/>
</dbReference>
<dbReference type="Proteomes" id="UP000095286">
    <property type="component" value="Unplaced"/>
</dbReference>